<dbReference type="PATRIC" id="fig|45065.4.peg.1764"/>
<reference evidence="1 2" key="1">
    <citation type="submission" date="2015-11" db="EMBL/GenBank/DDBJ databases">
        <title>Genomic analysis of 38 Legionella species identifies large and diverse effector repertoires.</title>
        <authorList>
            <person name="Burstein D."/>
            <person name="Amaro F."/>
            <person name="Zusman T."/>
            <person name="Lifshitz Z."/>
            <person name="Cohen O."/>
            <person name="Gilbert J.A."/>
            <person name="Pupko T."/>
            <person name="Shuman H.A."/>
            <person name="Segal G."/>
        </authorList>
    </citation>
    <scope>NUCLEOTIDE SEQUENCE [LARGE SCALE GENOMIC DNA]</scope>
    <source>
        <strain evidence="1 2">ATCC 49504</strain>
    </source>
</reference>
<dbReference type="AlphaFoldDB" id="A0A0W0TSF6"/>
<accession>A0A0W0TSF6</accession>
<organism evidence="1 2">
    <name type="scientific">Legionella geestiana</name>
    <dbReference type="NCBI Taxonomy" id="45065"/>
    <lineage>
        <taxon>Bacteria</taxon>
        <taxon>Pseudomonadati</taxon>
        <taxon>Pseudomonadota</taxon>
        <taxon>Gammaproteobacteria</taxon>
        <taxon>Legionellales</taxon>
        <taxon>Legionellaceae</taxon>
        <taxon>Legionella</taxon>
    </lineage>
</organism>
<dbReference type="EMBL" id="LNYC01000066">
    <property type="protein sequence ID" value="KTC98325.1"/>
    <property type="molecule type" value="Genomic_DNA"/>
</dbReference>
<protein>
    <submittedName>
        <fullName evidence="1">Uncharacterized protein</fullName>
    </submittedName>
</protein>
<dbReference type="RefSeq" id="WP_028386550.1">
    <property type="nucleotide sequence ID" value="NZ_CAAAHN010000019.1"/>
</dbReference>
<proteinExistence type="predicted"/>
<keyword evidence="2" id="KW-1185">Reference proteome</keyword>
<dbReference type="Proteomes" id="UP000054785">
    <property type="component" value="Unassembled WGS sequence"/>
</dbReference>
<name>A0A0W0TSF6_9GAMM</name>
<gene>
    <name evidence="1" type="ORF">Lgee_1627</name>
</gene>
<comment type="caution">
    <text evidence="1">The sequence shown here is derived from an EMBL/GenBank/DDBJ whole genome shotgun (WGS) entry which is preliminary data.</text>
</comment>
<evidence type="ECO:0000313" key="1">
    <source>
        <dbReference type="EMBL" id="KTC98325.1"/>
    </source>
</evidence>
<sequence>MKISIKGLNRSRVLVALYDRAINTAPSASHQKSLISERIARADSLLSQQACSSGSDVFLSLIDLGDGSRTLCVTFSENAVNVNDSAYNTLYGKRAAEDAITQLYSELPEGIDLSLQTIEHYEALYSAQFGYAWKTPRRSIPPFNTEVFEKFLIKTCFNTEAVTPVIVQYSGCIQAIAKIYASHGFDASKMLTRHLVQLVKSTGVSSTDATTSLCFHYCLDYIAKADKQDSKGVFSWAPSVSVKAIPSAGTQLAPFLSAAFYARNYYAFDAINSDLFSWWIEHNPIHIIDILKAILILPKSQSSTPINDFFSRLSVALVPDDFYDRMAVLFINHLINASFTPEEFITVYMAVDEQFQNKILSTLLIDQKQALIILKKLFDAQKADNFSTLFPRRIIAQLKILSPATHQYAENEQWCVAEDACDSLESDLTCLEHILDNQTLTHDERQRDIYALNHLQAALECPDSAECVLQMFEKIPLKHWGELFILFGVTIVYSRFPATRSSTSSVSDTRVSLSSAINPWLSHPDKWETVLYGCLEAVLHDLTTQKGRSGAALGELDRAFFISEKHVPGLSENVLKRFFLEKAPASIKVFMAINDLLRWTSFPLAYFSQDTLYMKLASFLPEDTRLRAQLLADLFRYQRGFAKSLEYPFVRNNEELCLTAITLMQNYEGPLLNLFQMIPSHRLKVIFSELHRQSPEEFLMLLRSVLTGLNASPILGTDYVRLVLMLLSGTEKSDIDVFNMIDTTPDKEKLVSQFLEPQSLYDIECYNDAYKWIFGIIHHYAPERLQSIAAQLILHHIHQDNFGLNLEIDNALQAILSVTDNTFVWPELEKPFFTDYVANRLKTAIKKYTPSDSIKALAYFLPNADRLLVSALLHTKATPDNVSHKNTRYLDDLVRIYGFAHLLALCRELDLTQCCTYLEMKFSACPELLEVTDTIVTACADVIEAYTPPINEAKTRIFFKNLHAAISETAKNCREKPFNIDVSQIAMTSGLPEAILSLLPDYRTKIPGQQSAALLLTNSWEKSGFTRAAASSSVNTSIASSSVFAPELIRTIIRGLF</sequence>
<evidence type="ECO:0000313" key="2">
    <source>
        <dbReference type="Proteomes" id="UP000054785"/>
    </source>
</evidence>